<reference evidence="2 3" key="1">
    <citation type="submission" date="2023-01" db="EMBL/GenBank/DDBJ databases">
        <title>Genomes from the Australian National Cyanobacteria Reference Collection.</title>
        <authorList>
            <person name="Willis A."/>
            <person name="Lee E.M.F."/>
        </authorList>
    </citation>
    <scope>NUCLEOTIDE SEQUENCE [LARGE SCALE GENOMIC DNA]</scope>
    <source>
        <strain evidence="2 3">CS-549</strain>
    </source>
</reference>
<dbReference type="GO" id="GO:0004527">
    <property type="term" value="F:exonuclease activity"/>
    <property type="evidence" value="ECO:0007669"/>
    <property type="project" value="UniProtKB-KW"/>
</dbReference>
<evidence type="ECO:0000313" key="3">
    <source>
        <dbReference type="Proteomes" id="UP001211711"/>
    </source>
</evidence>
<gene>
    <name evidence="2" type="ORF">PN497_18915</name>
</gene>
<accession>A0ABT4ZWK4</accession>
<dbReference type="Pfam" id="PF20600">
    <property type="entry name" value="ExoX-like_C"/>
    <property type="match status" value="1"/>
</dbReference>
<dbReference type="CDD" id="cd06127">
    <property type="entry name" value="DEDDh"/>
    <property type="match status" value="1"/>
</dbReference>
<keyword evidence="3" id="KW-1185">Reference proteome</keyword>
<comment type="caution">
    <text evidence="2">The sequence shown here is derived from an EMBL/GenBank/DDBJ whole genome shotgun (WGS) entry which is preliminary data.</text>
</comment>
<proteinExistence type="predicted"/>
<dbReference type="Pfam" id="PF00929">
    <property type="entry name" value="RNase_T"/>
    <property type="match status" value="1"/>
</dbReference>
<organism evidence="2 3">
    <name type="scientific">Sphaerospermopsis kisseleviana CS-549</name>
    <dbReference type="NCBI Taxonomy" id="3021783"/>
    <lineage>
        <taxon>Bacteria</taxon>
        <taxon>Bacillati</taxon>
        <taxon>Cyanobacteriota</taxon>
        <taxon>Cyanophyceae</taxon>
        <taxon>Nostocales</taxon>
        <taxon>Aphanizomenonaceae</taxon>
        <taxon>Sphaerospermopsis</taxon>
        <taxon>Sphaerospermopsis kisseleviana</taxon>
    </lineage>
</organism>
<dbReference type="Proteomes" id="UP001211711">
    <property type="component" value="Unassembled WGS sequence"/>
</dbReference>
<sequence length="277" mass="31770">MKLNLLKPLAFIDLETTGVDIIKDRIVQIAILKVFPDGREELKNQIINPTIPIPPTVSLVHGIYDEDVKDAPTFSEIAVDYLNFLDDSDLAGFNSNKFDIPLLVEEFLRAGLCLKLSGRNLVDVQTIFHIMERRNLRAAYRFYCGQDLEGAHDAAIDIRATYQVFKAQIERYENVEYSNDGSPVPVPITNDIKVLSQLTTFNFLDPSNKLIYDEQKQAILFNFGKYKGQSLLEVFFKDPGYYDWMINKGDFSLSTKKVLKRAWKAMHNSDNRKHIIQ</sequence>
<feature type="domain" description="Exonuclease" evidence="1">
    <location>
        <begin position="8"/>
        <end position="174"/>
    </location>
</feature>
<dbReference type="InterPro" id="IPR046768">
    <property type="entry name" value="ExoX-like_C"/>
</dbReference>
<evidence type="ECO:0000313" key="2">
    <source>
        <dbReference type="EMBL" id="MDB9443415.1"/>
    </source>
</evidence>
<keyword evidence="2" id="KW-0378">Hydrolase</keyword>
<name>A0ABT4ZWK4_9CYAN</name>
<dbReference type="InterPro" id="IPR013520">
    <property type="entry name" value="Ribonucl_H"/>
</dbReference>
<dbReference type="InterPro" id="IPR012337">
    <property type="entry name" value="RNaseH-like_sf"/>
</dbReference>
<dbReference type="SUPFAM" id="SSF53098">
    <property type="entry name" value="Ribonuclease H-like"/>
    <property type="match status" value="1"/>
</dbReference>
<dbReference type="EMBL" id="JAQMTI010000246">
    <property type="protein sequence ID" value="MDB9443415.1"/>
    <property type="molecule type" value="Genomic_DNA"/>
</dbReference>
<keyword evidence="2" id="KW-0269">Exonuclease</keyword>
<evidence type="ECO:0000259" key="1">
    <source>
        <dbReference type="SMART" id="SM00479"/>
    </source>
</evidence>
<dbReference type="InterPro" id="IPR036397">
    <property type="entry name" value="RNaseH_sf"/>
</dbReference>
<dbReference type="SMART" id="SM00479">
    <property type="entry name" value="EXOIII"/>
    <property type="match status" value="1"/>
</dbReference>
<dbReference type="PANTHER" id="PTHR30231">
    <property type="entry name" value="DNA POLYMERASE III SUBUNIT EPSILON"/>
    <property type="match status" value="1"/>
</dbReference>
<protein>
    <submittedName>
        <fullName evidence="2">Exonuclease domain-containing protein</fullName>
    </submittedName>
</protein>
<dbReference type="Gene3D" id="3.30.420.10">
    <property type="entry name" value="Ribonuclease H-like superfamily/Ribonuclease H"/>
    <property type="match status" value="1"/>
</dbReference>
<keyword evidence="2" id="KW-0540">Nuclease</keyword>
<dbReference type="RefSeq" id="WP_096568112.1">
    <property type="nucleotide sequence ID" value="NZ_JAQMTI010000246.1"/>
</dbReference>
<dbReference type="PANTHER" id="PTHR30231:SF41">
    <property type="entry name" value="DNA POLYMERASE III SUBUNIT EPSILON"/>
    <property type="match status" value="1"/>
</dbReference>